<dbReference type="InterPro" id="IPR046528">
    <property type="entry name" value="DUF6593"/>
</dbReference>
<feature type="domain" description="BAR" evidence="7">
    <location>
        <begin position="239"/>
        <end position="489"/>
    </location>
</feature>
<dbReference type="EMBL" id="SSOP01000022">
    <property type="protein sequence ID" value="KAB5594302.1"/>
    <property type="molecule type" value="Genomic_DNA"/>
</dbReference>
<keyword evidence="5" id="KW-0812">Transmembrane</keyword>
<evidence type="ECO:0000313" key="9">
    <source>
        <dbReference type="Proteomes" id="UP000383932"/>
    </source>
</evidence>
<gene>
    <name evidence="8" type="ORF">CTheo_2232</name>
</gene>
<evidence type="ECO:0000313" key="8">
    <source>
        <dbReference type="EMBL" id="KAB5594302.1"/>
    </source>
</evidence>
<feature type="region of interest" description="Disordered" evidence="4">
    <location>
        <begin position="790"/>
        <end position="814"/>
    </location>
</feature>
<keyword evidence="3" id="KW-0175">Coiled coil</keyword>
<dbReference type="GO" id="GO:0030479">
    <property type="term" value="C:actin cortical patch"/>
    <property type="evidence" value="ECO:0007669"/>
    <property type="project" value="TreeGrafter"/>
</dbReference>
<name>A0A5N5QRB0_9AGAM</name>
<evidence type="ECO:0000259" key="6">
    <source>
        <dbReference type="PROSITE" id="PS50002"/>
    </source>
</evidence>
<dbReference type="SUPFAM" id="SSF103657">
    <property type="entry name" value="BAR/IMD domain-like"/>
    <property type="match status" value="1"/>
</dbReference>
<dbReference type="OrthoDB" id="2159336at2759"/>
<dbReference type="Gene3D" id="1.20.1270.60">
    <property type="entry name" value="Arfaptin homology (AH) domain/BAR domain"/>
    <property type="match status" value="1"/>
</dbReference>
<keyword evidence="5" id="KW-0472">Membrane</keyword>
<feature type="compositionally biased region" description="Polar residues" evidence="4">
    <location>
        <begin position="526"/>
        <end position="536"/>
    </location>
</feature>
<evidence type="ECO:0000259" key="7">
    <source>
        <dbReference type="PROSITE" id="PS51021"/>
    </source>
</evidence>
<evidence type="ECO:0000256" key="4">
    <source>
        <dbReference type="SAM" id="MobiDB-lite"/>
    </source>
</evidence>
<comment type="caution">
    <text evidence="8">The sequence shown here is derived from an EMBL/GenBank/DDBJ whole genome shotgun (WGS) entry which is preliminary data.</text>
</comment>
<feature type="compositionally biased region" description="Low complexity" evidence="4">
    <location>
        <begin position="1074"/>
        <end position="1087"/>
    </location>
</feature>
<accession>A0A5N5QRB0</accession>
<feature type="compositionally biased region" description="Low complexity" evidence="4">
    <location>
        <begin position="792"/>
        <end position="814"/>
    </location>
</feature>
<dbReference type="Proteomes" id="UP000383932">
    <property type="component" value="Unassembled WGS sequence"/>
</dbReference>
<dbReference type="PRINTS" id="PR00452">
    <property type="entry name" value="SH3DOMAIN"/>
</dbReference>
<keyword evidence="1 2" id="KW-0728">SH3 domain</keyword>
<dbReference type="GO" id="GO:1990528">
    <property type="term" value="C:Rvs161p-Rvs167p complex"/>
    <property type="evidence" value="ECO:0007669"/>
    <property type="project" value="TreeGrafter"/>
</dbReference>
<dbReference type="SUPFAM" id="SSF50044">
    <property type="entry name" value="SH3-domain"/>
    <property type="match status" value="1"/>
</dbReference>
<dbReference type="Pfam" id="PF00018">
    <property type="entry name" value="SH3_1"/>
    <property type="match status" value="1"/>
</dbReference>
<dbReference type="CDD" id="cd07599">
    <property type="entry name" value="BAR_Rvs167p"/>
    <property type="match status" value="1"/>
</dbReference>
<evidence type="ECO:0000256" key="2">
    <source>
        <dbReference type="PROSITE-ProRule" id="PRU00192"/>
    </source>
</evidence>
<feature type="region of interest" description="Disordered" evidence="4">
    <location>
        <begin position="522"/>
        <end position="601"/>
    </location>
</feature>
<dbReference type="PANTHER" id="PTHR47174:SF1">
    <property type="entry name" value="REDUCED VIABILITY UPON STARVATION PROTEIN 167"/>
    <property type="match status" value="1"/>
</dbReference>
<feature type="region of interest" description="Disordered" evidence="4">
    <location>
        <begin position="927"/>
        <end position="998"/>
    </location>
</feature>
<dbReference type="GO" id="GO:0006897">
    <property type="term" value="P:endocytosis"/>
    <property type="evidence" value="ECO:0007669"/>
    <property type="project" value="InterPro"/>
</dbReference>
<dbReference type="Pfam" id="PF20236">
    <property type="entry name" value="DUF6593"/>
    <property type="match status" value="1"/>
</dbReference>
<proteinExistence type="predicted"/>
<dbReference type="PROSITE" id="PS51021">
    <property type="entry name" value="BAR"/>
    <property type="match status" value="1"/>
</dbReference>
<reference evidence="8 9" key="1">
    <citation type="journal article" date="2019" name="Fungal Biol. Biotechnol.">
        <title>Draft genome sequence of fastidious pathogen Ceratobasidium theobromae, which causes vascular-streak dieback in Theobroma cacao.</title>
        <authorList>
            <person name="Ali S.S."/>
            <person name="Asman A."/>
            <person name="Shao J."/>
            <person name="Firmansyah A.P."/>
            <person name="Susilo A.W."/>
            <person name="Rosmana A."/>
            <person name="McMahon P."/>
            <person name="Junaid M."/>
            <person name="Guest D."/>
            <person name="Kheng T.Y."/>
            <person name="Meinhardt L.W."/>
            <person name="Bailey B.A."/>
        </authorList>
    </citation>
    <scope>NUCLEOTIDE SEQUENCE [LARGE SCALE GENOMIC DNA]</scope>
    <source>
        <strain evidence="8 9">CT2</strain>
    </source>
</reference>
<dbReference type="PANTHER" id="PTHR47174">
    <property type="entry name" value="BRIDGING INTEGRATOR 3"/>
    <property type="match status" value="1"/>
</dbReference>
<dbReference type="InterPro" id="IPR046982">
    <property type="entry name" value="BIN3/RVS161-like"/>
</dbReference>
<protein>
    <submittedName>
        <fullName evidence="8">Protein hob1</fullName>
    </submittedName>
</protein>
<dbReference type="Gene3D" id="2.30.30.40">
    <property type="entry name" value="SH3 Domains"/>
    <property type="match status" value="1"/>
</dbReference>
<dbReference type="SMART" id="SM00326">
    <property type="entry name" value="SH3"/>
    <property type="match status" value="1"/>
</dbReference>
<feature type="region of interest" description="Disordered" evidence="4">
    <location>
        <begin position="1040"/>
        <end position="1102"/>
    </location>
</feature>
<dbReference type="Pfam" id="PF03114">
    <property type="entry name" value="BAR"/>
    <property type="match status" value="2"/>
</dbReference>
<evidence type="ECO:0000256" key="3">
    <source>
        <dbReference type="SAM" id="Coils"/>
    </source>
</evidence>
<feature type="compositionally biased region" description="Pro residues" evidence="4">
    <location>
        <begin position="569"/>
        <end position="578"/>
    </location>
</feature>
<feature type="compositionally biased region" description="Basic and acidic residues" evidence="4">
    <location>
        <begin position="931"/>
        <end position="940"/>
    </location>
</feature>
<dbReference type="SMART" id="SM00721">
    <property type="entry name" value="BAR"/>
    <property type="match status" value="1"/>
</dbReference>
<organism evidence="8 9">
    <name type="scientific">Ceratobasidium theobromae</name>
    <dbReference type="NCBI Taxonomy" id="1582974"/>
    <lineage>
        <taxon>Eukaryota</taxon>
        <taxon>Fungi</taxon>
        <taxon>Dikarya</taxon>
        <taxon>Basidiomycota</taxon>
        <taxon>Agaricomycotina</taxon>
        <taxon>Agaricomycetes</taxon>
        <taxon>Cantharellales</taxon>
        <taxon>Ceratobasidiaceae</taxon>
        <taxon>Ceratobasidium</taxon>
    </lineage>
</organism>
<dbReference type="InterPro" id="IPR004148">
    <property type="entry name" value="BAR_dom"/>
</dbReference>
<feature type="compositionally biased region" description="Pro residues" evidence="4">
    <location>
        <begin position="589"/>
        <end position="598"/>
    </location>
</feature>
<keyword evidence="9" id="KW-1185">Reference proteome</keyword>
<dbReference type="GO" id="GO:0008289">
    <property type="term" value="F:lipid binding"/>
    <property type="evidence" value="ECO:0007669"/>
    <property type="project" value="TreeGrafter"/>
</dbReference>
<dbReference type="PROSITE" id="PS50002">
    <property type="entry name" value="SH3"/>
    <property type="match status" value="1"/>
</dbReference>
<dbReference type="FunFam" id="2.30.30.40:FF:000100">
    <property type="entry name" value="SH3 domain-containing YSC84-like protein 1"/>
    <property type="match status" value="1"/>
</dbReference>
<dbReference type="GO" id="GO:0031097">
    <property type="term" value="C:medial cortex"/>
    <property type="evidence" value="ECO:0007669"/>
    <property type="project" value="TreeGrafter"/>
</dbReference>
<feature type="transmembrane region" description="Helical" evidence="5">
    <location>
        <begin position="840"/>
        <end position="861"/>
    </location>
</feature>
<feature type="domain" description="SH3" evidence="6">
    <location>
        <begin position="604"/>
        <end position="665"/>
    </location>
</feature>
<dbReference type="GO" id="GO:0051666">
    <property type="term" value="P:actin cortical patch localization"/>
    <property type="evidence" value="ECO:0007669"/>
    <property type="project" value="InterPro"/>
</dbReference>
<dbReference type="InterPro" id="IPR027267">
    <property type="entry name" value="AH/BAR_dom_sf"/>
</dbReference>
<dbReference type="GO" id="GO:0043332">
    <property type="term" value="C:mating projection tip"/>
    <property type="evidence" value="ECO:0007669"/>
    <property type="project" value="TreeGrafter"/>
</dbReference>
<feature type="coiled-coil region" evidence="3">
    <location>
        <begin position="394"/>
        <end position="442"/>
    </location>
</feature>
<evidence type="ECO:0000256" key="1">
    <source>
        <dbReference type="ARBA" id="ARBA00022443"/>
    </source>
</evidence>
<evidence type="ECO:0000256" key="5">
    <source>
        <dbReference type="SAM" id="Phobius"/>
    </source>
</evidence>
<dbReference type="AlphaFoldDB" id="A0A5N5QRB0"/>
<keyword evidence="5" id="KW-1133">Transmembrane helix</keyword>
<dbReference type="InterPro" id="IPR036028">
    <property type="entry name" value="SH3-like_dom_sf"/>
</dbReference>
<sequence length="1102" mass="120484">MRLAINDMPTACTAILTNTDGASPPAYIVGVRGDDTTIYDGFDGRLLCEIDWVNDCIYLDEKPVPISDFLQPSQSGLTMCFRGRKYRWEIRGRDLVLRLALNHVSDSILLARYHQRHGPAVLNRKDFLEIMPCGASMAGVIIASFWILKQANGLKKLPSQLPTPPSPPWVHAQPAWSEKHALSLILYHISTRPPLGLCTGVRSDAPLISHHSHALSSPPHPLATMKGISKAFARTPHLMTSKIGMAKKSSDPAFDDLNRKFTAIEQSTDKLLKDAKVFSDSVIALLTSGANFATHFSNLFHPIAGEYDLIGRHPEAEDTVRNVTAYQAEMEELRQTLSPELELIESRIVGPVKELQTIMKGIRKGITKRDHKVCRGAKVKSCQLTDKSFKLLDYDRHNNSLTKLREKKEKTLNDEKNLFKLEQDFEQAVNEYETVNNAMKAELPRFMIMATQFIDPLFHSFFYMQLNIFYLMLEKLQSFASGKYETAGTPQDIENTYHGRTTDALERVDALQITKRIASTGELASRQASGNLSTGGSMRRAPSSASTVGTLAGKKAPPPPPGAAASSAAPPPYTPPAPGTKISVVGKKAPPPPPPLKPKPSAAPAVQYVVALYDFVAQADGDLSFKVGDRIEVVERTGSAEDWWTGRLNGQQGVFPGVQNCASFDLLALLTMDVQGTMFRKRNNGQGLEDEMSTRRLCAAASDGDRVREDVTANTDTYRANEERDKTRLGEDHTIIGQGMSASGTRTVAVTPSQGVATTPRAAATSQAPIATSQAVVTSRAVTQVITSQVITSQDTTTSSRRTASTRRQGTSSAATVIPSTIPYDASAERRADSRQTNKILIGIFSVLGVVLLGLAVFQVLRCYKRRKRNVPLPPPRDPMSYRQSRGVSIYKEFPSAELSRPPSLMMRHGSGSGLVATPSIRSYVPSVDAKPNELTKSPDSDTSVATMVDSPLADRSQSPLVVPRPESRGWVPRPNSVASTSRHSYLGPPSRHGSMVRHSVHDPYKRASYYASGNHGAPHTPHARDRVGLVMPQPLAPELFNYAPDSPRISPNEHDQALQPRKLARTDSWIARSHSSTPTDSPSTPSADKDTSHGRVQASLP</sequence>
<dbReference type="InterPro" id="IPR001452">
    <property type="entry name" value="SH3_domain"/>
</dbReference>
<dbReference type="GO" id="GO:0097320">
    <property type="term" value="P:plasma membrane tubulation"/>
    <property type="evidence" value="ECO:0007669"/>
    <property type="project" value="TreeGrafter"/>
</dbReference>